<comment type="caution">
    <text evidence="9">The sequence shown here is derived from an EMBL/GenBank/DDBJ whole genome shotgun (WGS) entry which is preliminary data.</text>
</comment>
<dbReference type="SMART" id="SM00981">
    <property type="entry name" value="THUMP"/>
    <property type="match status" value="1"/>
</dbReference>
<evidence type="ECO:0000313" key="10">
    <source>
        <dbReference type="Proteomes" id="UP000765845"/>
    </source>
</evidence>
<dbReference type="CDD" id="cd02440">
    <property type="entry name" value="AdoMet_MTases"/>
    <property type="match status" value="1"/>
</dbReference>
<evidence type="ECO:0000256" key="7">
    <source>
        <dbReference type="PROSITE-ProRule" id="PRU00529"/>
    </source>
</evidence>
<keyword evidence="1 6" id="KW-0963">Cytoplasm</keyword>
<dbReference type="InterPro" id="IPR029063">
    <property type="entry name" value="SAM-dependent_MTases_sf"/>
</dbReference>
<keyword evidence="7" id="KW-0694">RNA-binding</keyword>
<feature type="domain" description="THUMP" evidence="8">
    <location>
        <begin position="46"/>
        <end position="157"/>
    </location>
</feature>
<dbReference type="PANTHER" id="PTHR47313">
    <property type="entry name" value="RIBOSOMAL RNA LARGE SUBUNIT METHYLTRANSFERASE K/L"/>
    <property type="match status" value="1"/>
</dbReference>
<dbReference type="InterPro" id="IPR019614">
    <property type="entry name" value="SAM-dep_methyl-trfase"/>
</dbReference>
<comment type="function">
    <text evidence="6">Specifically methylates the guanine in position 2445 (m2G2445) and the guanine in position 2069 (m7G2069) of 23S rRNA.</text>
</comment>
<dbReference type="EC" id="2.1.1.264" evidence="6"/>
<evidence type="ECO:0000256" key="6">
    <source>
        <dbReference type="HAMAP-Rule" id="MF_01858"/>
    </source>
</evidence>
<evidence type="ECO:0000256" key="5">
    <source>
        <dbReference type="ARBA" id="ARBA00022691"/>
    </source>
</evidence>
<comment type="similarity">
    <text evidence="6">Belongs to the methyltransferase superfamily. RlmKL family.</text>
</comment>
<dbReference type="InterPro" id="IPR054170">
    <property type="entry name" value="RlmL_1st"/>
</dbReference>
<dbReference type="Pfam" id="PF10672">
    <property type="entry name" value="Methyltrans_SAM"/>
    <property type="match status" value="1"/>
</dbReference>
<dbReference type="InterPro" id="IPR017244">
    <property type="entry name" value="23SrRNA_methyltr_KL"/>
</dbReference>
<dbReference type="NCBIfam" id="NF008748">
    <property type="entry name" value="PRK11783.1"/>
    <property type="match status" value="1"/>
</dbReference>
<dbReference type="Gene3D" id="3.40.50.150">
    <property type="entry name" value="Vaccinia Virus protein VP39"/>
    <property type="match status" value="2"/>
</dbReference>
<evidence type="ECO:0000313" key="9">
    <source>
        <dbReference type="EMBL" id="NKI17934.1"/>
    </source>
</evidence>
<dbReference type="Pfam" id="PF22020">
    <property type="entry name" value="RlmL_1st"/>
    <property type="match status" value="1"/>
</dbReference>
<accession>A0ABX1GIB6</accession>
<dbReference type="PROSITE" id="PS00092">
    <property type="entry name" value="N6_MTASE"/>
    <property type="match status" value="1"/>
</dbReference>
<keyword evidence="10" id="KW-1185">Reference proteome</keyword>
<keyword evidence="5 6" id="KW-0949">S-adenosyl-L-methionine</keyword>
<dbReference type="InterPro" id="IPR004114">
    <property type="entry name" value="THUMP_dom"/>
</dbReference>
<comment type="catalytic activity">
    <reaction evidence="6">
        <text>guanosine(2069) in 23S rRNA + S-adenosyl-L-methionine = N(2)-methylguanosine(2069) in 23S rRNA + S-adenosyl-L-homocysteine + H(+)</text>
        <dbReference type="Rhea" id="RHEA:43772"/>
        <dbReference type="Rhea" id="RHEA-COMP:10688"/>
        <dbReference type="Rhea" id="RHEA-COMP:10689"/>
        <dbReference type="ChEBI" id="CHEBI:15378"/>
        <dbReference type="ChEBI" id="CHEBI:57856"/>
        <dbReference type="ChEBI" id="CHEBI:59789"/>
        <dbReference type="ChEBI" id="CHEBI:74269"/>
        <dbReference type="ChEBI" id="CHEBI:74481"/>
        <dbReference type="EC" id="2.1.1.264"/>
    </reaction>
</comment>
<dbReference type="InterPro" id="IPR000241">
    <property type="entry name" value="RlmKL-like_Mtase"/>
</dbReference>
<dbReference type="Pfam" id="PF02926">
    <property type="entry name" value="THUMP"/>
    <property type="match status" value="1"/>
</dbReference>
<dbReference type="HAMAP" id="MF_01858">
    <property type="entry name" value="23SrRNA_methyltr_KL"/>
    <property type="match status" value="1"/>
</dbReference>
<dbReference type="EMBL" id="JAAWWK010000003">
    <property type="protein sequence ID" value="NKI17934.1"/>
    <property type="molecule type" value="Genomic_DNA"/>
</dbReference>
<dbReference type="PROSITE" id="PS01261">
    <property type="entry name" value="UPF0020"/>
    <property type="match status" value="1"/>
</dbReference>
<gene>
    <name evidence="9" type="primary">rlmKL</name>
    <name evidence="6" type="synonym">rlmL</name>
    <name evidence="9" type="ORF">HCU74_11005</name>
</gene>
<comment type="subcellular location">
    <subcellularLocation>
        <location evidence="6">Cytoplasm</location>
    </subcellularLocation>
</comment>
<organism evidence="9 10">
    <name type="scientific">Spongiibacter thalassae</name>
    <dbReference type="NCBI Taxonomy" id="2721624"/>
    <lineage>
        <taxon>Bacteria</taxon>
        <taxon>Pseudomonadati</taxon>
        <taxon>Pseudomonadota</taxon>
        <taxon>Gammaproteobacteria</taxon>
        <taxon>Cellvibrionales</taxon>
        <taxon>Spongiibacteraceae</taxon>
        <taxon>Spongiibacter</taxon>
    </lineage>
</organism>
<evidence type="ECO:0000256" key="2">
    <source>
        <dbReference type="ARBA" id="ARBA00022552"/>
    </source>
</evidence>
<keyword evidence="4 6" id="KW-0808">Transferase</keyword>
<dbReference type="PANTHER" id="PTHR47313:SF1">
    <property type="entry name" value="RIBOSOMAL RNA LARGE SUBUNIT METHYLTRANSFERASE K_L"/>
    <property type="match status" value="1"/>
</dbReference>
<reference evidence="9 10" key="1">
    <citation type="submission" date="2020-04" db="EMBL/GenBank/DDBJ databases">
        <authorList>
            <person name="Yoon J."/>
        </authorList>
    </citation>
    <scope>NUCLEOTIDE SEQUENCE [LARGE SCALE GENOMIC DNA]</scope>
    <source>
        <strain evidence="9 10">KMU-166</strain>
    </source>
</reference>
<dbReference type="Gene3D" id="3.30.750.80">
    <property type="entry name" value="RNA methyltransferase domain (HRMD) like"/>
    <property type="match status" value="1"/>
</dbReference>
<dbReference type="PROSITE" id="PS51165">
    <property type="entry name" value="THUMP"/>
    <property type="match status" value="1"/>
</dbReference>
<evidence type="ECO:0000256" key="3">
    <source>
        <dbReference type="ARBA" id="ARBA00022603"/>
    </source>
</evidence>
<dbReference type="InterPro" id="IPR053943">
    <property type="entry name" value="RlmKL-like_Mtase_CS"/>
</dbReference>
<sequence length="728" mass="81903">MSQIMEITLSCPKGLEALLADEARSLGAEPLKETVGAIQVTCDLNTTYRLCLWSRLANRVLLPLTEFRGDTADALYEGVSSIDWGRHIAPASSLVVDFGGKSDDIRNSHFGALRCKDAIVDHFTRQGLERPSVAKSQADVRVHVRLRKGRIQVSLDLSGESLHRRGYRQSVALAPLKENLAAALLMRADWPGIASRGGALIDPMCGSGTLLIEGAMMAMNIAPGLHREYWGFSGWLGHDGALWQDALAAARAQRELAMQRNWPEIRGYDASPKVIDQAEENILRAGLEKVVRVSRRDLAGLKKPSHRDTDFGLLITNPPYGERLGDESELLHLYRRLGQGMRDEFFGWEAAVFTGNPNLGKRMGLRSRRQYQLFNGTIPSKLLLFTINDEAVVNERPAGDKPANHSNNDRAPLTAGGQMFANRLRKNLKRLEKWRRKEDISCFRAYDADMPEYAVAVDCYGSAVHVSEYVAPASVSEEDATRRLREVLDACSEVFNISARDIAVKERRRQRGVAQYERIAPTGKTLEVREGQARLIVNLRDYLDTGLFLDHRPVRLDIAARAKGKRFLNLFCYTAVASVHAGLGGARSTTSVDMSHTYLRWAKQNLALNGLSEGRHMTVRGDCRKWLAECQDKYDLILLDPPTFSNSKRMDDVLDTQRDHPELIAQAMKCLSKDGLLIFSTNKRGFILEPSLEQQYRIEDRCRWSLDEDFKRRSKPIHYCWYIQHGGK</sequence>
<comment type="catalytic activity">
    <reaction evidence="6">
        <text>guanosine(2445) in 23S rRNA + S-adenosyl-L-methionine = N(2)-methylguanosine(2445) in 23S rRNA + S-adenosyl-L-homocysteine + H(+)</text>
        <dbReference type="Rhea" id="RHEA:42740"/>
        <dbReference type="Rhea" id="RHEA-COMP:10215"/>
        <dbReference type="Rhea" id="RHEA-COMP:10216"/>
        <dbReference type="ChEBI" id="CHEBI:15378"/>
        <dbReference type="ChEBI" id="CHEBI:57856"/>
        <dbReference type="ChEBI" id="CHEBI:59789"/>
        <dbReference type="ChEBI" id="CHEBI:74269"/>
        <dbReference type="ChEBI" id="CHEBI:74481"/>
        <dbReference type="EC" id="2.1.1.173"/>
    </reaction>
</comment>
<evidence type="ECO:0000259" key="8">
    <source>
        <dbReference type="PROSITE" id="PS51165"/>
    </source>
</evidence>
<name>A0ABX1GIB6_9GAMM</name>
<keyword evidence="2 6" id="KW-0698">rRNA processing</keyword>
<keyword evidence="3 6" id="KW-0489">Methyltransferase</keyword>
<dbReference type="Proteomes" id="UP000765845">
    <property type="component" value="Unassembled WGS sequence"/>
</dbReference>
<protein>
    <recommendedName>
        <fullName evidence="6">Ribosomal RNA large subunit methyltransferase K/L</fullName>
    </recommendedName>
    <domain>
        <recommendedName>
            <fullName evidence="6">23S rRNA m2G2445 methyltransferase</fullName>
            <ecNumber evidence="6">2.1.1.173</ecNumber>
        </recommendedName>
        <alternativeName>
            <fullName evidence="6">rRNA (guanine-N(2)-)-methyltransferase RlmL</fullName>
        </alternativeName>
    </domain>
    <domain>
        <recommendedName>
            <fullName evidence="6">23S rRNA m7G2069 methyltransferase</fullName>
            <ecNumber evidence="6">2.1.1.264</ecNumber>
        </recommendedName>
        <alternativeName>
            <fullName evidence="6">rRNA (guanine-N(7)-)-methyltransferase RlmK</fullName>
        </alternativeName>
    </domain>
</protein>
<dbReference type="PIRSF" id="PIRSF037618">
    <property type="entry name" value="RNA_Mtase_bacteria_prd"/>
    <property type="match status" value="1"/>
</dbReference>
<evidence type="ECO:0000256" key="1">
    <source>
        <dbReference type="ARBA" id="ARBA00022490"/>
    </source>
</evidence>
<dbReference type="SUPFAM" id="SSF53335">
    <property type="entry name" value="S-adenosyl-L-methionine-dependent methyltransferases"/>
    <property type="match status" value="2"/>
</dbReference>
<dbReference type="GO" id="GO:0052915">
    <property type="term" value="F:23S rRNA (guanine(2445)-N(2))-methyltransferase activity"/>
    <property type="evidence" value="ECO:0007669"/>
    <property type="project" value="UniProtKB-EC"/>
</dbReference>
<proteinExistence type="inferred from homology"/>
<evidence type="ECO:0000256" key="4">
    <source>
        <dbReference type="ARBA" id="ARBA00022679"/>
    </source>
</evidence>
<dbReference type="InterPro" id="IPR002052">
    <property type="entry name" value="DNA_methylase_N6_adenine_CS"/>
</dbReference>
<dbReference type="Pfam" id="PF01170">
    <property type="entry name" value="UPF0020"/>
    <property type="match status" value="1"/>
</dbReference>
<dbReference type="CDD" id="cd11715">
    <property type="entry name" value="THUMP_AdoMetMT"/>
    <property type="match status" value="1"/>
</dbReference>
<dbReference type="EC" id="2.1.1.173" evidence="6"/>
<dbReference type="Gene3D" id="3.30.2130.30">
    <property type="match status" value="1"/>
</dbReference>